<gene>
    <name evidence="7" type="ORF">KUTeg_011883</name>
</gene>
<dbReference type="InterPro" id="IPR037272">
    <property type="entry name" value="SNS_sf"/>
</dbReference>
<dbReference type="PROSITE" id="PS50267">
    <property type="entry name" value="NA_NEUROTRAN_SYMP_3"/>
    <property type="match status" value="1"/>
</dbReference>
<keyword evidence="8" id="KW-1185">Reference proteome</keyword>
<keyword evidence="4 6" id="KW-1133">Transmembrane helix</keyword>
<evidence type="ECO:0000256" key="2">
    <source>
        <dbReference type="ARBA" id="ARBA00022448"/>
    </source>
</evidence>
<evidence type="ECO:0000256" key="4">
    <source>
        <dbReference type="ARBA" id="ARBA00022989"/>
    </source>
</evidence>
<evidence type="ECO:0000256" key="3">
    <source>
        <dbReference type="ARBA" id="ARBA00022692"/>
    </source>
</evidence>
<dbReference type="PANTHER" id="PTHR11616:SF303">
    <property type="entry name" value="SODIUM- AND CHLORIDE-DEPENDENT GABA TRANSPORTER INE"/>
    <property type="match status" value="1"/>
</dbReference>
<evidence type="ECO:0000256" key="6">
    <source>
        <dbReference type="SAM" id="Phobius"/>
    </source>
</evidence>
<dbReference type="InterPro" id="IPR000175">
    <property type="entry name" value="Na/ntran_symport"/>
</dbReference>
<name>A0ABQ9F375_TEGGR</name>
<keyword evidence="5 6" id="KW-0472">Membrane</keyword>
<sequence>MVESNIEISQDRLHWGGRVEFLLAIIGYSVGIGNIWRFPYTCYESGGVLVNSFFFLQRAFLVAYLIMWTLCGVPLLYMELAIGQYTRLVPIGAIGKICPLLKGDLFPFLQIIINKLMNCAL</sequence>
<keyword evidence="3 6" id="KW-0812">Transmembrane</keyword>
<dbReference type="Pfam" id="PF00209">
    <property type="entry name" value="SNF"/>
    <property type="match status" value="1"/>
</dbReference>
<dbReference type="SUPFAM" id="SSF161070">
    <property type="entry name" value="SNF-like"/>
    <property type="match status" value="1"/>
</dbReference>
<proteinExistence type="predicted"/>
<feature type="transmembrane region" description="Helical" evidence="6">
    <location>
        <begin position="21"/>
        <end position="39"/>
    </location>
</feature>
<dbReference type="PANTHER" id="PTHR11616">
    <property type="entry name" value="SODIUM/CHLORIDE DEPENDENT TRANSPORTER"/>
    <property type="match status" value="1"/>
</dbReference>
<evidence type="ECO:0000313" key="8">
    <source>
        <dbReference type="Proteomes" id="UP001217089"/>
    </source>
</evidence>
<keyword evidence="2" id="KW-0813">Transport</keyword>
<evidence type="ECO:0000256" key="5">
    <source>
        <dbReference type="ARBA" id="ARBA00023136"/>
    </source>
</evidence>
<protein>
    <submittedName>
        <fullName evidence="7">Uncharacterized protein</fullName>
    </submittedName>
</protein>
<feature type="transmembrane region" description="Helical" evidence="6">
    <location>
        <begin position="59"/>
        <end position="78"/>
    </location>
</feature>
<reference evidence="7 8" key="1">
    <citation type="submission" date="2022-12" db="EMBL/GenBank/DDBJ databases">
        <title>Chromosome-level genome of Tegillarca granosa.</title>
        <authorList>
            <person name="Kim J."/>
        </authorList>
    </citation>
    <scope>NUCLEOTIDE SEQUENCE [LARGE SCALE GENOMIC DNA]</scope>
    <source>
        <strain evidence="7">Teg-2019</strain>
        <tissue evidence="7">Adductor muscle</tissue>
    </source>
</reference>
<evidence type="ECO:0000313" key="7">
    <source>
        <dbReference type="EMBL" id="KAJ8310018.1"/>
    </source>
</evidence>
<accession>A0ABQ9F375</accession>
<organism evidence="7 8">
    <name type="scientific">Tegillarca granosa</name>
    <name type="common">Malaysian cockle</name>
    <name type="synonym">Anadara granosa</name>
    <dbReference type="NCBI Taxonomy" id="220873"/>
    <lineage>
        <taxon>Eukaryota</taxon>
        <taxon>Metazoa</taxon>
        <taxon>Spiralia</taxon>
        <taxon>Lophotrochozoa</taxon>
        <taxon>Mollusca</taxon>
        <taxon>Bivalvia</taxon>
        <taxon>Autobranchia</taxon>
        <taxon>Pteriomorphia</taxon>
        <taxon>Arcoida</taxon>
        <taxon>Arcoidea</taxon>
        <taxon>Arcidae</taxon>
        <taxon>Tegillarca</taxon>
    </lineage>
</organism>
<comment type="caution">
    <text evidence="7">The sequence shown here is derived from an EMBL/GenBank/DDBJ whole genome shotgun (WGS) entry which is preliminary data.</text>
</comment>
<evidence type="ECO:0000256" key="1">
    <source>
        <dbReference type="ARBA" id="ARBA00004141"/>
    </source>
</evidence>
<dbReference type="EMBL" id="JARBDR010000640">
    <property type="protein sequence ID" value="KAJ8310018.1"/>
    <property type="molecule type" value="Genomic_DNA"/>
</dbReference>
<comment type="subcellular location">
    <subcellularLocation>
        <location evidence="1">Membrane</location>
        <topology evidence="1">Multi-pass membrane protein</topology>
    </subcellularLocation>
</comment>
<dbReference type="Proteomes" id="UP001217089">
    <property type="component" value="Unassembled WGS sequence"/>
</dbReference>